<comment type="caution">
    <text evidence="10">The sequence shown here is derived from an EMBL/GenBank/DDBJ whole genome shotgun (WGS) entry which is preliminary data.</text>
</comment>
<keyword evidence="7 8" id="KW-0544">Nucleosome core</keyword>
<dbReference type="PANTHER" id="PTHR10484">
    <property type="entry name" value="HISTONE H4"/>
    <property type="match status" value="1"/>
</dbReference>
<keyword evidence="5 8" id="KW-0238">DNA-binding</keyword>
<feature type="compositionally biased region" description="Low complexity" evidence="9">
    <location>
        <begin position="23"/>
        <end position="37"/>
    </location>
</feature>
<evidence type="ECO:0000256" key="4">
    <source>
        <dbReference type="ARBA" id="ARBA00022454"/>
    </source>
</evidence>
<dbReference type="Proteomes" id="UP001199106">
    <property type="component" value="Unassembled WGS sequence"/>
</dbReference>
<evidence type="ECO:0000313" key="11">
    <source>
        <dbReference type="Proteomes" id="UP001199106"/>
    </source>
</evidence>
<dbReference type="GO" id="GO:0030527">
    <property type="term" value="F:structural constituent of chromatin"/>
    <property type="evidence" value="ECO:0007669"/>
    <property type="project" value="InterPro"/>
</dbReference>
<organism evidence="10 11">
    <name type="scientific">Alternaria panax</name>
    <dbReference type="NCBI Taxonomy" id="48097"/>
    <lineage>
        <taxon>Eukaryota</taxon>
        <taxon>Fungi</taxon>
        <taxon>Dikarya</taxon>
        <taxon>Ascomycota</taxon>
        <taxon>Pezizomycotina</taxon>
        <taxon>Dothideomycetes</taxon>
        <taxon>Pleosporomycetidae</taxon>
        <taxon>Pleosporales</taxon>
        <taxon>Pleosporineae</taxon>
        <taxon>Pleosporaceae</taxon>
        <taxon>Alternaria</taxon>
        <taxon>Alternaria sect. Panax</taxon>
    </lineage>
</organism>
<evidence type="ECO:0000313" key="10">
    <source>
        <dbReference type="EMBL" id="KAG9194620.1"/>
    </source>
</evidence>
<dbReference type="EMBL" id="JAANER010000002">
    <property type="protein sequence ID" value="KAG9194620.1"/>
    <property type="molecule type" value="Genomic_DNA"/>
</dbReference>
<evidence type="ECO:0000256" key="1">
    <source>
        <dbReference type="ARBA" id="ARBA00004123"/>
    </source>
</evidence>
<dbReference type="InterPro" id="IPR001951">
    <property type="entry name" value="Histone_H4"/>
</dbReference>
<gene>
    <name evidence="10" type="ORF">G6011_04655</name>
</gene>
<keyword evidence="6 8" id="KW-0539">Nucleus</keyword>
<dbReference type="GO" id="GO:0046982">
    <property type="term" value="F:protein heterodimerization activity"/>
    <property type="evidence" value="ECO:0007669"/>
    <property type="project" value="InterPro"/>
</dbReference>
<feature type="compositionally biased region" description="Gly residues" evidence="9">
    <location>
        <begin position="38"/>
        <end position="48"/>
    </location>
</feature>
<comment type="subcellular location">
    <subcellularLocation>
        <location evidence="2">Chromosome</location>
    </subcellularLocation>
    <subcellularLocation>
        <location evidence="1">Nucleus</location>
    </subcellularLocation>
</comment>
<proteinExistence type="inferred from homology"/>
<dbReference type="GO" id="GO:0000786">
    <property type="term" value="C:nucleosome"/>
    <property type="evidence" value="ECO:0007669"/>
    <property type="project" value="UniProtKB-KW"/>
</dbReference>
<dbReference type="GO" id="GO:0003677">
    <property type="term" value="F:DNA binding"/>
    <property type="evidence" value="ECO:0007669"/>
    <property type="project" value="UniProtKB-KW"/>
</dbReference>
<evidence type="ECO:0000256" key="9">
    <source>
        <dbReference type="SAM" id="MobiDB-lite"/>
    </source>
</evidence>
<evidence type="ECO:0000256" key="8">
    <source>
        <dbReference type="RuleBase" id="RU000528"/>
    </source>
</evidence>
<feature type="compositionally biased region" description="Basic residues" evidence="9">
    <location>
        <begin position="49"/>
        <end position="64"/>
    </location>
</feature>
<evidence type="ECO:0000256" key="7">
    <source>
        <dbReference type="ARBA" id="ARBA00023269"/>
    </source>
</evidence>
<accession>A0AAD4NV45</accession>
<dbReference type="SUPFAM" id="SSF47113">
    <property type="entry name" value="Histone-fold"/>
    <property type="match status" value="1"/>
</dbReference>
<keyword evidence="11" id="KW-1185">Reference proteome</keyword>
<dbReference type="PRINTS" id="PR00623">
    <property type="entry name" value="HISTONEH4"/>
</dbReference>
<keyword evidence="4 8" id="KW-0158">Chromosome</keyword>
<reference evidence="10" key="1">
    <citation type="submission" date="2021-07" db="EMBL/GenBank/DDBJ databases">
        <title>Genome Resource of American Ginseng Black Spot Pathogen Alternaria panax.</title>
        <authorList>
            <person name="Qiu C."/>
            <person name="Wang W."/>
            <person name="Liu Z."/>
        </authorList>
    </citation>
    <scope>NUCLEOTIDE SEQUENCE</scope>
    <source>
        <strain evidence="10">BNCC115425</strain>
    </source>
</reference>
<comment type="subunit">
    <text evidence="8">The nucleosome is a histone octamer containing two molecules each of H2A, H2B, H3 and H4 assembled in one H3-H4 heterotetramer and two H2A-H2B heterodimers. The octamer wraps approximately 147 bp of DNA.</text>
</comment>
<evidence type="ECO:0000256" key="2">
    <source>
        <dbReference type="ARBA" id="ARBA00004286"/>
    </source>
</evidence>
<evidence type="ECO:0000256" key="5">
    <source>
        <dbReference type="ARBA" id="ARBA00023125"/>
    </source>
</evidence>
<dbReference type="AlphaFoldDB" id="A0AAD4NV45"/>
<dbReference type="GO" id="GO:0005634">
    <property type="term" value="C:nucleus"/>
    <property type="evidence" value="ECO:0007669"/>
    <property type="project" value="UniProtKB-SubCell"/>
</dbReference>
<protein>
    <recommendedName>
        <fullName evidence="8">Histone H4</fullName>
    </recommendedName>
</protein>
<feature type="region of interest" description="Disordered" evidence="9">
    <location>
        <begin position="1"/>
        <end position="73"/>
    </location>
</feature>
<name>A0AAD4NV45_9PLEO</name>
<dbReference type="CDD" id="cd22912">
    <property type="entry name" value="HFD_H4"/>
    <property type="match status" value="1"/>
</dbReference>
<comment type="similarity">
    <text evidence="3 8">Belongs to the histone H4 family.</text>
</comment>
<sequence length="151" mass="16393">MVNERPKQFGGPSHYSSAAWPQATGTTTAASPAASRGLGLGKGGSGLGKGKHSGKLGHRRHSKIRKDNIRGITQGDVRRLARRGGVKRISRSVYDDVRQALMERLQRILKDISAILDSSGRKTVSVTDVVFTLRRLGNPIYGFEPAFLNAR</sequence>
<dbReference type="Gene3D" id="1.10.20.10">
    <property type="entry name" value="Histone, subunit A"/>
    <property type="match status" value="1"/>
</dbReference>
<evidence type="ECO:0000256" key="3">
    <source>
        <dbReference type="ARBA" id="ARBA00006564"/>
    </source>
</evidence>
<comment type="function">
    <text evidence="8">Core component of nucleosome. Nucleosomes wrap and compact DNA into chromatin, limiting DNA accessibility to the cellular machineries which require DNA as a template. Histones thereby play a central role in transcription regulation, DNA repair, DNA replication and chromosomal stability. DNA accessibility is regulated via a complex set of post-translational modifications of histones, also called histone code, and nucleosome remodeling.</text>
</comment>
<dbReference type="InterPro" id="IPR009072">
    <property type="entry name" value="Histone-fold"/>
</dbReference>
<evidence type="ECO:0000256" key="6">
    <source>
        <dbReference type="ARBA" id="ARBA00023242"/>
    </source>
</evidence>
<dbReference type="SMART" id="SM00417">
    <property type="entry name" value="H4"/>
    <property type="match status" value="1"/>
</dbReference>